<evidence type="ECO:0000313" key="6">
    <source>
        <dbReference type="Proteomes" id="UP000783588"/>
    </source>
</evidence>
<evidence type="ECO:0000259" key="4">
    <source>
        <dbReference type="PROSITE" id="PS01124"/>
    </source>
</evidence>
<protein>
    <submittedName>
        <fullName evidence="5">AraC family transcriptional regulator</fullName>
    </submittedName>
</protein>
<keyword evidence="2" id="KW-0238">DNA-binding</keyword>
<dbReference type="RefSeq" id="WP_216469975.1">
    <property type="nucleotide sequence ID" value="NZ_JAHLQI010000003.1"/>
</dbReference>
<dbReference type="PANTHER" id="PTHR43280:SF2">
    <property type="entry name" value="HTH-TYPE TRANSCRIPTIONAL REGULATOR EXSA"/>
    <property type="match status" value="1"/>
</dbReference>
<name>A0ABS6ES40_9FIRM</name>
<dbReference type="Pfam" id="PF12833">
    <property type="entry name" value="HTH_18"/>
    <property type="match status" value="1"/>
</dbReference>
<accession>A0ABS6ES40</accession>
<dbReference type="PANTHER" id="PTHR43280">
    <property type="entry name" value="ARAC-FAMILY TRANSCRIPTIONAL REGULATOR"/>
    <property type="match status" value="1"/>
</dbReference>
<dbReference type="PROSITE" id="PS00041">
    <property type="entry name" value="HTH_ARAC_FAMILY_1"/>
    <property type="match status" value="1"/>
</dbReference>
<comment type="caution">
    <text evidence="5">The sequence shown here is derived from an EMBL/GenBank/DDBJ whole genome shotgun (WGS) entry which is preliminary data.</text>
</comment>
<evidence type="ECO:0000256" key="1">
    <source>
        <dbReference type="ARBA" id="ARBA00023015"/>
    </source>
</evidence>
<proteinExistence type="predicted"/>
<feature type="domain" description="HTH araC/xylS-type" evidence="4">
    <location>
        <begin position="191"/>
        <end position="289"/>
    </location>
</feature>
<evidence type="ECO:0000256" key="3">
    <source>
        <dbReference type="ARBA" id="ARBA00023163"/>
    </source>
</evidence>
<dbReference type="EMBL" id="JAHLQI010000003">
    <property type="protein sequence ID" value="MBU5490310.1"/>
    <property type="molecule type" value="Genomic_DNA"/>
</dbReference>
<dbReference type="Pfam" id="PF02311">
    <property type="entry name" value="AraC_binding"/>
    <property type="match status" value="1"/>
</dbReference>
<dbReference type="InterPro" id="IPR003313">
    <property type="entry name" value="AraC-bd"/>
</dbReference>
<keyword evidence="6" id="KW-1185">Reference proteome</keyword>
<organism evidence="5 6">
    <name type="scientific">Butyricicoccus intestinisimiae</name>
    <dbReference type="NCBI Taxonomy" id="2841509"/>
    <lineage>
        <taxon>Bacteria</taxon>
        <taxon>Bacillati</taxon>
        <taxon>Bacillota</taxon>
        <taxon>Clostridia</taxon>
        <taxon>Eubacteriales</taxon>
        <taxon>Butyricicoccaceae</taxon>
        <taxon>Butyricicoccus</taxon>
    </lineage>
</organism>
<evidence type="ECO:0000256" key="2">
    <source>
        <dbReference type="ARBA" id="ARBA00023125"/>
    </source>
</evidence>
<dbReference type="InterPro" id="IPR018062">
    <property type="entry name" value="HTH_AraC-typ_CS"/>
</dbReference>
<keyword evidence="1" id="KW-0805">Transcription regulation</keyword>
<dbReference type="Proteomes" id="UP000783588">
    <property type="component" value="Unassembled WGS sequence"/>
</dbReference>
<gene>
    <name evidence="5" type="ORF">KQI75_06710</name>
</gene>
<dbReference type="SMART" id="SM00342">
    <property type="entry name" value="HTH_ARAC"/>
    <property type="match status" value="1"/>
</dbReference>
<dbReference type="InterPro" id="IPR018060">
    <property type="entry name" value="HTH_AraC"/>
</dbReference>
<sequence length="294" mass="33809">MLAHERGTCSGSDLYFHTPSIQTREMLFYMTSCGYYYTDYNYHITRDYVEEFLLFYICDGRLSIRMGDKTIVATEGQVCFLNCHLTHEYYTIGHTEFVWIHINGSNIQQLYDHVLDLYGAHVFHSTVAPQIKKDIFDFVYVCRNDQMMPDLEASHRIYRMILTLLSGIPQRKSILASSSKKSHRITDSVVSSAMQFIGNNYRHSISVADIAQNVGMSKAHFSRIFKKQSGYAPHEYLIQIRLNRAKHLLKTTKMPIKNISQEVGYQDVTTFTSAFTNRVGLSPAQFRNSSLGST</sequence>
<reference evidence="5 6" key="1">
    <citation type="submission" date="2021-06" db="EMBL/GenBank/DDBJ databases">
        <authorList>
            <person name="Sun Q."/>
            <person name="Li D."/>
        </authorList>
    </citation>
    <scope>NUCLEOTIDE SEQUENCE [LARGE SCALE GENOMIC DNA]</scope>
    <source>
        <strain evidence="5 6">MSJd-7</strain>
    </source>
</reference>
<keyword evidence="3" id="KW-0804">Transcription</keyword>
<evidence type="ECO:0000313" key="5">
    <source>
        <dbReference type="EMBL" id="MBU5490310.1"/>
    </source>
</evidence>
<dbReference type="PROSITE" id="PS01124">
    <property type="entry name" value="HTH_ARAC_FAMILY_2"/>
    <property type="match status" value="1"/>
</dbReference>